<sequence>MMDELLDIYDKNGEKTGVIKKRGAKLQDGEFNFAIELWVINSKNEILIQKRAACRKVLPNIWGMTTGYIKSGEDTQNGCIREAKEEIDLEILKEDLNLICNLTHGNTMWDVFAVKKDYDISRAVLQKEEVSEIKWVSINEFKEMINNGKAFKYSEIYDILNKIQEILMV</sequence>
<dbReference type="GO" id="GO:0005737">
    <property type="term" value="C:cytoplasm"/>
    <property type="evidence" value="ECO:0007669"/>
    <property type="project" value="TreeGrafter"/>
</dbReference>
<organism evidence="2 3">
    <name type="scientific">Clostridium botulinum</name>
    <dbReference type="NCBI Taxonomy" id="1491"/>
    <lineage>
        <taxon>Bacteria</taxon>
        <taxon>Bacillati</taxon>
        <taxon>Bacillota</taxon>
        <taxon>Clostridia</taxon>
        <taxon>Eubacteriales</taxon>
        <taxon>Clostridiaceae</taxon>
        <taxon>Clostridium</taxon>
    </lineage>
</organism>
<dbReference type="CDD" id="cd04693">
    <property type="entry name" value="NUDIX_Hydrolase"/>
    <property type="match status" value="1"/>
</dbReference>
<dbReference type="InterPro" id="IPR020084">
    <property type="entry name" value="NUDIX_hydrolase_CS"/>
</dbReference>
<reference evidence="2 3" key="1">
    <citation type="submission" date="2019-04" db="EMBL/GenBank/DDBJ databases">
        <title>Genome sequencing of Clostridium botulinum Groups I-IV and Clostridium butyricum.</title>
        <authorList>
            <person name="Brunt J."/>
            <person name="Van Vliet A.H.M."/>
            <person name="Stringer S.C."/>
            <person name="Carter A.T."/>
            <person name="Peck M.W."/>
        </authorList>
    </citation>
    <scope>NUCLEOTIDE SEQUENCE [LARGE SCALE GENOMIC DNA]</scope>
    <source>
        <strain evidence="2 3">BL81</strain>
    </source>
</reference>
<keyword evidence="1" id="KW-0378">Hydrolase</keyword>
<dbReference type="AlphaFoldDB" id="A0A6B4TCM5"/>
<evidence type="ECO:0000313" key="2">
    <source>
        <dbReference type="EMBL" id="NFV27447.1"/>
    </source>
</evidence>
<dbReference type="InterPro" id="IPR000086">
    <property type="entry name" value="NUDIX_hydrolase_dom"/>
</dbReference>
<evidence type="ECO:0000256" key="1">
    <source>
        <dbReference type="ARBA" id="ARBA00022801"/>
    </source>
</evidence>
<dbReference type="PANTHER" id="PTHR10885">
    <property type="entry name" value="ISOPENTENYL-DIPHOSPHATE DELTA-ISOMERASE"/>
    <property type="match status" value="1"/>
</dbReference>
<dbReference type="Proteomes" id="UP000486903">
    <property type="component" value="Unassembled WGS sequence"/>
</dbReference>
<dbReference type="PROSITE" id="PS51462">
    <property type="entry name" value="NUDIX"/>
    <property type="match status" value="1"/>
</dbReference>
<dbReference type="InterPro" id="IPR015797">
    <property type="entry name" value="NUDIX_hydrolase-like_dom_sf"/>
</dbReference>
<comment type="caution">
    <text evidence="2">The sequence shown here is derived from an EMBL/GenBank/DDBJ whole genome shotgun (WGS) entry which is preliminary data.</text>
</comment>
<name>A0A6B4TCM5_CLOBO</name>
<dbReference type="GO" id="GO:0009240">
    <property type="term" value="P:isopentenyl diphosphate biosynthetic process"/>
    <property type="evidence" value="ECO:0007669"/>
    <property type="project" value="TreeGrafter"/>
</dbReference>
<dbReference type="PROSITE" id="PS00893">
    <property type="entry name" value="NUDIX_BOX"/>
    <property type="match status" value="1"/>
</dbReference>
<gene>
    <name evidence="2" type="ORF">FDG31_15025</name>
</gene>
<dbReference type="Gene3D" id="3.90.79.10">
    <property type="entry name" value="Nucleoside Triphosphate Pyrophosphohydrolase"/>
    <property type="match status" value="1"/>
</dbReference>
<dbReference type="Pfam" id="PF00293">
    <property type="entry name" value="NUDIX"/>
    <property type="match status" value="1"/>
</dbReference>
<proteinExistence type="predicted"/>
<dbReference type="PANTHER" id="PTHR10885:SF20">
    <property type="entry name" value="NUDIX HYDROLASE DOMAIN-CONTAINING PROTEIN"/>
    <property type="match status" value="1"/>
</dbReference>
<evidence type="ECO:0000313" key="3">
    <source>
        <dbReference type="Proteomes" id="UP000486903"/>
    </source>
</evidence>
<dbReference type="GO" id="GO:0004452">
    <property type="term" value="F:isopentenyl-diphosphate delta-isomerase activity"/>
    <property type="evidence" value="ECO:0007669"/>
    <property type="project" value="TreeGrafter"/>
</dbReference>
<dbReference type="SUPFAM" id="SSF55811">
    <property type="entry name" value="Nudix"/>
    <property type="match status" value="1"/>
</dbReference>
<protein>
    <submittedName>
        <fullName evidence="2">NUDIX domain-containing protein</fullName>
    </submittedName>
</protein>
<dbReference type="GO" id="GO:0016787">
    <property type="term" value="F:hydrolase activity"/>
    <property type="evidence" value="ECO:0007669"/>
    <property type="project" value="UniProtKB-KW"/>
</dbReference>
<accession>A0A6B4TCM5</accession>
<dbReference type="EMBL" id="SXFB01000015">
    <property type="protein sequence ID" value="NFV27447.1"/>
    <property type="molecule type" value="Genomic_DNA"/>
</dbReference>